<feature type="domain" description="EF-hand" evidence="10">
    <location>
        <begin position="49"/>
        <end position="84"/>
    </location>
</feature>
<dbReference type="GO" id="GO:0003723">
    <property type="term" value="F:RNA binding"/>
    <property type="evidence" value="ECO:0007669"/>
    <property type="project" value="UniProtKB-UniRule"/>
</dbReference>
<evidence type="ECO:0000256" key="6">
    <source>
        <dbReference type="ARBA" id="ARBA00022845"/>
    </source>
</evidence>
<protein>
    <recommendedName>
        <fullName evidence="14">Calmodulin</fullName>
    </recommendedName>
</protein>
<dbReference type="SUPFAM" id="SSF54928">
    <property type="entry name" value="RNA-binding domain, RBD"/>
    <property type="match status" value="1"/>
</dbReference>
<keyword evidence="6" id="KW-0810">Translation regulation</keyword>
<feature type="domain" description="EF-hand" evidence="10">
    <location>
        <begin position="140"/>
        <end position="175"/>
    </location>
</feature>
<evidence type="ECO:0000256" key="2">
    <source>
        <dbReference type="ARBA" id="ARBA00022448"/>
    </source>
</evidence>
<reference evidence="11 13" key="1">
    <citation type="journal article" date="2012" name="Nature">
        <title>Algal genomes reveal evolutionary mosaicism and the fate of nucleomorphs.</title>
        <authorList>
            <consortium name="DOE Joint Genome Institute"/>
            <person name="Curtis B.A."/>
            <person name="Tanifuji G."/>
            <person name="Burki F."/>
            <person name="Gruber A."/>
            <person name="Irimia M."/>
            <person name="Maruyama S."/>
            <person name="Arias M.C."/>
            <person name="Ball S.G."/>
            <person name="Gile G.H."/>
            <person name="Hirakawa Y."/>
            <person name="Hopkins J.F."/>
            <person name="Kuo A."/>
            <person name="Rensing S.A."/>
            <person name="Schmutz J."/>
            <person name="Symeonidi A."/>
            <person name="Elias M."/>
            <person name="Eveleigh R.J."/>
            <person name="Herman E.K."/>
            <person name="Klute M.J."/>
            <person name="Nakayama T."/>
            <person name="Obornik M."/>
            <person name="Reyes-Prieto A."/>
            <person name="Armbrust E.V."/>
            <person name="Aves S.J."/>
            <person name="Beiko R.G."/>
            <person name="Coutinho P."/>
            <person name="Dacks J.B."/>
            <person name="Durnford D.G."/>
            <person name="Fast N.M."/>
            <person name="Green B.R."/>
            <person name="Grisdale C.J."/>
            <person name="Hempel F."/>
            <person name="Henrissat B."/>
            <person name="Hoppner M.P."/>
            <person name="Ishida K."/>
            <person name="Kim E."/>
            <person name="Koreny L."/>
            <person name="Kroth P.G."/>
            <person name="Liu Y."/>
            <person name="Malik S.B."/>
            <person name="Maier U.G."/>
            <person name="McRose D."/>
            <person name="Mock T."/>
            <person name="Neilson J.A."/>
            <person name="Onodera N.T."/>
            <person name="Poole A.M."/>
            <person name="Pritham E.J."/>
            <person name="Richards T.A."/>
            <person name="Rocap G."/>
            <person name="Roy S.W."/>
            <person name="Sarai C."/>
            <person name="Schaack S."/>
            <person name="Shirato S."/>
            <person name="Slamovits C.H."/>
            <person name="Spencer D.F."/>
            <person name="Suzuki S."/>
            <person name="Worden A.Z."/>
            <person name="Zauner S."/>
            <person name="Barry K."/>
            <person name="Bell C."/>
            <person name="Bharti A.K."/>
            <person name="Crow J.A."/>
            <person name="Grimwood J."/>
            <person name="Kramer R."/>
            <person name="Lindquist E."/>
            <person name="Lucas S."/>
            <person name="Salamov A."/>
            <person name="McFadden G.I."/>
            <person name="Lane C.E."/>
            <person name="Keeling P.J."/>
            <person name="Gray M.W."/>
            <person name="Grigoriev I.V."/>
            <person name="Archibald J.M."/>
        </authorList>
    </citation>
    <scope>NUCLEOTIDE SEQUENCE</scope>
    <source>
        <strain evidence="11 13">CCMP2712</strain>
    </source>
</reference>
<dbReference type="EnsemblProtists" id="EKX45419">
    <property type="protein sequence ID" value="EKX45419"/>
    <property type="gene ID" value="GUITHDRAFT_108686"/>
</dbReference>
<dbReference type="SUPFAM" id="SSF47473">
    <property type="entry name" value="EF-hand"/>
    <property type="match status" value="1"/>
</dbReference>
<sequence>MTRNVVVSLKMNQGEDSKAKDVVLGPGLFAPDIQLGPNADDFVPEEKIISRIQMSNLFSFFDTDSNQKIDLDELVLLSGAIGKEWSKEKALQALWEIDENKDGFVTFEEFYRWYLAGNKKVLEEMPVPQKVSAFLQNSRYSKADVEKLFQLADENSNDRIEHAEFLELMSTLGHNMTSEKGTEVIARLSTVSGGSEPSVTFPELYAWISAGYDVATAQVQTSILLEPSEKDKKRVFVRGFPWRAKEGTALKYFSRCGEVQEVQMINWSRDGTPSGRCIVTFKDEESVEKAIALHRNRMGKRWLEVYRVNEGDKEEIHKVDKSLHGALIGIKGKVVQEMQQESGARIFFETEPEDVMIIKGREFERVKAWAMAKAVIDDNTMEEHPVDISLHGKLIGAKGKLKKIMEEQSGAHIVYRQEPKPRCCICGSFEARQRAWQLVQGKMWEFQQANEQRFPLDRKYHGTLIGKGSVVVRAIEDETGARIRFSSGKQYNSREEKGYEGEKEGAENLDSGCMVVRGTPKQCENAWKYAQIFLKEMPLLLSELRDEDIALGALRSLPLSPDQVWQAAVEEATKKARQSVGVHDEKSQGSNAEESILLL</sequence>
<evidence type="ECO:0000259" key="9">
    <source>
        <dbReference type="PROSITE" id="PS50102"/>
    </source>
</evidence>
<evidence type="ECO:0000259" key="10">
    <source>
        <dbReference type="PROSITE" id="PS50222"/>
    </source>
</evidence>
<evidence type="ECO:0000313" key="13">
    <source>
        <dbReference type="Proteomes" id="UP000011087"/>
    </source>
</evidence>
<dbReference type="GO" id="GO:0051028">
    <property type="term" value="P:mRNA transport"/>
    <property type="evidence" value="ECO:0007669"/>
    <property type="project" value="UniProtKB-KW"/>
</dbReference>
<feature type="region of interest" description="Disordered" evidence="8">
    <location>
        <begin position="576"/>
        <end position="599"/>
    </location>
</feature>
<dbReference type="CDD" id="cd00105">
    <property type="entry name" value="KH-I"/>
    <property type="match status" value="3"/>
</dbReference>
<dbReference type="EMBL" id="JH992999">
    <property type="protein sequence ID" value="EKX45419.1"/>
    <property type="molecule type" value="Genomic_DNA"/>
</dbReference>
<dbReference type="Proteomes" id="UP000011087">
    <property type="component" value="Unassembled WGS sequence"/>
</dbReference>
<dbReference type="SMART" id="SM00322">
    <property type="entry name" value="KH"/>
    <property type="match status" value="3"/>
</dbReference>
<gene>
    <name evidence="11" type="ORF">GUITHDRAFT_108686</name>
</gene>
<dbReference type="OrthoDB" id="26525at2759"/>
<dbReference type="Pfam" id="PF00013">
    <property type="entry name" value="KH_1"/>
    <property type="match status" value="3"/>
</dbReference>
<keyword evidence="4" id="KW-0509">mRNA transport</keyword>
<dbReference type="CDD" id="cd00051">
    <property type="entry name" value="EFh"/>
    <property type="match status" value="1"/>
</dbReference>
<dbReference type="PANTHER" id="PTHR10288">
    <property type="entry name" value="KH DOMAIN CONTAINING RNA BINDING PROTEIN"/>
    <property type="match status" value="1"/>
</dbReference>
<dbReference type="SUPFAM" id="SSF54791">
    <property type="entry name" value="Eukaryotic type KH-domain (KH-domain type I)"/>
    <property type="match status" value="3"/>
</dbReference>
<keyword evidence="13" id="KW-1185">Reference proteome</keyword>
<reference evidence="13" key="2">
    <citation type="submission" date="2012-11" db="EMBL/GenBank/DDBJ databases">
        <authorList>
            <person name="Kuo A."/>
            <person name="Curtis B.A."/>
            <person name="Tanifuji G."/>
            <person name="Burki F."/>
            <person name="Gruber A."/>
            <person name="Irimia M."/>
            <person name="Maruyama S."/>
            <person name="Arias M.C."/>
            <person name="Ball S.G."/>
            <person name="Gile G.H."/>
            <person name="Hirakawa Y."/>
            <person name="Hopkins J.F."/>
            <person name="Rensing S.A."/>
            <person name="Schmutz J."/>
            <person name="Symeonidi A."/>
            <person name="Elias M."/>
            <person name="Eveleigh R.J."/>
            <person name="Herman E.K."/>
            <person name="Klute M.J."/>
            <person name="Nakayama T."/>
            <person name="Obornik M."/>
            <person name="Reyes-Prieto A."/>
            <person name="Armbrust E.V."/>
            <person name="Aves S.J."/>
            <person name="Beiko R.G."/>
            <person name="Coutinho P."/>
            <person name="Dacks J.B."/>
            <person name="Durnford D.G."/>
            <person name="Fast N.M."/>
            <person name="Green B.R."/>
            <person name="Grisdale C."/>
            <person name="Hempe F."/>
            <person name="Henrissat B."/>
            <person name="Hoppner M.P."/>
            <person name="Ishida K.-I."/>
            <person name="Kim E."/>
            <person name="Koreny L."/>
            <person name="Kroth P.G."/>
            <person name="Liu Y."/>
            <person name="Malik S.-B."/>
            <person name="Maier U.G."/>
            <person name="McRose D."/>
            <person name="Mock T."/>
            <person name="Neilson J.A."/>
            <person name="Onodera N.T."/>
            <person name="Poole A.M."/>
            <person name="Pritham E.J."/>
            <person name="Richards T.A."/>
            <person name="Rocap G."/>
            <person name="Roy S.W."/>
            <person name="Sarai C."/>
            <person name="Schaack S."/>
            <person name="Shirato S."/>
            <person name="Slamovits C.H."/>
            <person name="Spencer D.F."/>
            <person name="Suzuki S."/>
            <person name="Worden A.Z."/>
            <person name="Zauner S."/>
            <person name="Barry K."/>
            <person name="Bell C."/>
            <person name="Bharti A.K."/>
            <person name="Crow J.A."/>
            <person name="Grimwood J."/>
            <person name="Kramer R."/>
            <person name="Lindquist E."/>
            <person name="Lucas S."/>
            <person name="Salamov A."/>
            <person name="McFadden G.I."/>
            <person name="Lane C.E."/>
            <person name="Keeling P.J."/>
            <person name="Gray M.W."/>
            <person name="Grigoriev I.V."/>
            <person name="Archibald J.M."/>
        </authorList>
    </citation>
    <scope>NUCLEOTIDE SEQUENCE</scope>
    <source>
        <strain evidence="13">CCMP2712</strain>
    </source>
</reference>
<dbReference type="InterPro" id="IPR002048">
    <property type="entry name" value="EF_hand_dom"/>
</dbReference>
<dbReference type="PROSITE" id="PS50084">
    <property type="entry name" value="KH_TYPE_1"/>
    <property type="match status" value="2"/>
</dbReference>
<dbReference type="InterPro" id="IPR018247">
    <property type="entry name" value="EF_Hand_1_Ca_BS"/>
</dbReference>
<dbReference type="PROSITE" id="PS50222">
    <property type="entry name" value="EF_HAND_2"/>
    <property type="match status" value="3"/>
</dbReference>
<evidence type="ECO:0000256" key="3">
    <source>
        <dbReference type="ARBA" id="ARBA00022737"/>
    </source>
</evidence>
<dbReference type="STRING" id="905079.L1JBC4"/>
<comment type="similarity">
    <text evidence="1">Belongs to the RRM IMP/VICKZ family.</text>
</comment>
<dbReference type="Pfam" id="PF13499">
    <property type="entry name" value="EF-hand_7"/>
    <property type="match status" value="1"/>
</dbReference>
<dbReference type="InterPro" id="IPR036612">
    <property type="entry name" value="KH_dom_type_1_sf"/>
</dbReference>
<dbReference type="GO" id="GO:0006417">
    <property type="term" value="P:regulation of translation"/>
    <property type="evidence" value="ECO:0007669"/>
    <property type="project" value="UniProtKB-KW"/>
</dbReference>
<name>L1JBC4_GUITC</name>
<dbReference type="KEGG" id="gtt:GUITHDRAFT_108686"/>
<dbReference type="PaxDb" id="55529-EKX45419"/>
<keyword evidence="5" id="KW-0106">Calcium</keyword>
<dbReference type="RefSeq" id="XP_005832399.1">
    <property type="nucleotide sequence ID" value="XM_005832342.1"/>
</dbReference>
<dbReference type="Gene3D" id="3.30.70.330">
    <property type="match status" value="1"/>
</dbReference>
<feature type="domain" description="RRM" evidence="9">
    <location>
        <begin position="233"/>
        <end position="310"/>
    </location>
</feature>
<evidence type="ECO:0008006" key="14">
    <source>
        <dbReference type="Google" id="ProtNLM"/>
    </source>
</evidence>
<dbReference type="InterPro" id="IPR011992">
    <property type="entry name" value="EF-hand-dom_pair"/>
</dbReference>
<evidence type="ECO:0000256" key="4">
    <source>
        <dbReference type="ARBA" id="ARBA00022816"/>
    </source>
</evidence>
<dbReference type="InterPro" id="IPR000504">
    <property type="entry name" value="RRM_dom"/>
</dbReference>
<feature type="domain" description="EF-hand" evidence="10">
    <location>
        <begin position="85"/>
        <end position="120"/>
    </location>
</feature>
<reference evidence="12" key="3">
    <citation type="submission" date="2016-03" db="UniProtKB">
        <authorList>
            <consortium name="EnsemblProtists"/>
        </authorList>
    </citation>
    <scope>IDENTIFICATION</scope>
</reference>
<evidence type="ECO:0000256" key="7">
    <source>
        <dbReference type="PROSITE-ProRule" id="PRU00176"/>
    </source>
</evidence>
<evidence type="ECO:0000313" key="12">
    <source>
        <dbReference type="EnsemblProtists" id="EKX45419"/>
    </source>
</evidence>
<dbReference type="GeneID" id="17302084"/>
<keyword evidence="7" id="KW-0694">RNA-binding</keyword>
<dbReference type="PROSITE" id="PS00018">
    <property type="entry name" value="EF_HAND_1"/>
    <property type="match status" value="3"/>
</dbReference>
<dbReference type="PROSITE" id="PS50102">
    <property type="entry name" value="RRM"/>
    <property type="match status" value="1"/>
</dbReference>
<proteinExistence type="inferred from homology"/>
<evidence type="ECO:0000256" key="5">
    <source>
        <dbReference type="ARBA" id="ARBA00022837"/>
    </source>
</evidence>
<dbReference type="GO" id="GO:0005509">
    <property type="term" value="F:calcium ion binding"/>
    <property type="evidence" value="ECO:0007669"/>
    <property type="project" value="InterPro"/>
</dbReference>
<dbReference type="HOGENOM" id="CLU_455953_0_0_1"/>
<dbReference type="AlphaFoldDB" id="L1JBC4"/>
<keyword evidence="3" id="KW-0677">Repeat</keyword>
<keyword evidence="2" id="KW-0813">Transport</keyword>
<dbReference type="SMART" id="SM00360">
    <property type="entry name" value="RRM"/>
    <property type="match status" value="1"/>
</dbReference>
<dbReference type="Gene3D" id="3.30.1370.10">
    <property type="entry name" value="K Homology domain, type 1"/>
    <property type="match status" value="3"/>
</dbReference>
<accession>L1JBC4</accession>
<evidence type="ECO:0000313" key="11">
    <source>
        <dbReference type="EMBL" id="EKX45419.1"/>
    </source>
</evidence>
<dbReference type="SMART" id="SM00054">
    <property type="entry name" value="EFh"/>
    <property type="match status" value="3"/>
</dbReference>
<dbReference type="InterPro" id="IPR004088">
    <property type="entry name" value="KH_dom_type_1"/>
</dbReference>
<dbReference type="Gene3D" id="1.10.238.10">
    <property type="entry name" value="EF-hand"/>
    <property type="match status" value="2"/>
</dbReference>
<evidence type="ECO:0000256" key="1">
    <source>
        <dbReference type="ARBA" id="ARBA00009094"/>
    </source>
</evidence>
<dbReference type="InterPro" id="IPR035979">
    <property type="entry name" value="RBD_domain_sf"/>
</dbReference>
<organism evidence="11">
    <name type="scientific">Guillardia theta (strain CCMP2712)</name>
    <name type="common">Cryptophyte</name>
    <dbReference type="NCBI Taxonomy" id="905079"/>
    <lineage>
        <taxon>Eukaryota</taxon>
        <taxon>Cryptophyceae</taxon>
        <taxon>Pyrenomonadales</taxon>
        <taxon>Geminigeraceae</taxon>
        <taxon>Guillardia</taxon>
    </lineage>
</organism>
<evidence type="ECO:0000256" key="8">
    <source>
        <dbReference type="SAM" id="MobiDB-lite"/>
    </source>
</evidence>
<dbReference type="InterPro" id="IPR012677">
    <property type="entry name" value="Nucleotide-bd_a/b_plait_sf"/>
</dbReference>
<dbReference type="Pfam" id="PF00076">
    <property type="entry name" value="RRM_1"/>
    <property type="match status" value="1"/>
</dbReference>
<dbReference type="InterPro" id="IPR004087">
    <property type="entry name" value="KH_dom"/>
</dbReference>